<evidence type="ECO:0000313" key="8">
    <source>
        <dbReference type="EMBL" id="MFD0789931.1"/>
    </source>
</evidence>
<dbReference type="Gene3D" id="1.10.287.1260">
    <property type="match status" value="1"/>
</dbReference>
<dbReference type="EMBL" id="JBHTII010000001">
    <property type="protein sequence ID" value="MFD0789931.1"/>
    <property type="molecule type" value="Genomic_DNA"/>
</dbReference>
<evidence type="ECO:0000256" key="3">
    <source>
        <dbReference type="ARBA" id="ARBA00022989"/>
    </source>
</evidence>
<protein>
    <submittedName>
        <fullName evidence="8">Mechanosensitive ion channel family protein</fullName>
    </submittedName>
</protein>
<dbReference type="InterPro" id="IPR023408">
    <property type="entry name" value="MscS_beta-dom_sf"/>
</dbReference>
<feature type="transmembrane region" description="Helical" evidence="6">
    <location>
        <begin position="167"/>
        <end position="188"/>
    </location>
</feature>
<keyword evidence="3 6" id="KW-1133">Transmembrane helix</keyword>
<evidence type="ECO:0000256" key="6">
    <source>
        <dbReference type="SAM" id="Phobius"/>
    </source>
</evidence>
<dbReference type="PANTHER" id="PTHR30566">
    <property type="entry name" value="YNAI-RELATED MECHANOSENSITIVE ION CHANNEL"/>
    <property type="match status" value="1"/>
</dbReference>
<keyword evidence="9" id="KW-1185">Reference proteome</keyword>
<feature type="transmembrane region" description="Helical" evidence="6">
    <location>
        <begin position="48"/>
        <end position="73"/>
    </location>
</feature>
<sequence>MSDSVQTAVEAVAVAAMSPLTGAPAAARTVAMDVLDTVENEWRSWSGFGVLLAISLGIAIAIMIVTSITLGLIGRRKSWPGLLSRRVRWPFRVTLLILAFAVSSVALPVDAALRSGVQHFLAILAIASGAWLLGELFLFFVDSGTQRYKLVESDSFSARKIRTQLQIVRRLVIVIIVVIAIGAILMTFDQVRAVGASVLASAGIASIVAGLAAQSILGNLFAGVQLAFSEAIRVGDVVVVQGEFGRINEITLSYVVLELWDQRTLVLPCTYFTTTPFENWTKLGRALLGTVYFDLDWRVPVDRMREELARILDETDLWDGVSQGVSVTDAVGGLLQVRVVVSAADSSKLWDLRCLVRERLADWVRREVPDALPLQRVRMEAPELGRAIGERMDAAASPSRAGPHGGPPTRGHGPDGADEASGD</sequence>
<dbReference type="Pfam" id="PF00924">
    <property type="entry name" value="MS_channel_2nd"/>
    <property type="match status" value="1"/>
</dbReference>
<evidence type="ECO:0000313" key="9">
    <source>
        <dbReference type="Proteomes" id="UP001597055"/>
    </source>
</evidence>
<evidence type="ECO:0000256" key="2">
    <source>
        <dbReference type="ARBA" id="ARBA00022692"/>
    </source>
</evidence>
<feature type="transmembrane region" description="Helical" evidence="6">
    <location>
        <begin position="194"/>
        <end position="213"/>
    </location>
</feature>
<keyword evidence="4 6" id="KW-0472">Membrane</keyword>
<dbReference type="InterPro" id="IPR006685">
    <property type="entry name" value="MscS_channel_2nd"/>
</dbReference>
<keyword evidence="2 6" id="KW-0812">Transmembrane</keyword>
<dbReference type="RefSeq" id="WP_204981184.1">
    <property type="nucleotide sequence ID" value="NZ_JBHTII010000001.1"/>
</dbReference>
<feature type="region of interest" description="Disordered" evidence="5">
    <location>
        <begin position="388"/>
        <end position="423"/>
    </location>
</feature>
<comment type="caution">
    <text evidence="8">The sequence shown here is derived from an EMBL/GenBank/DDBJ whole genome shotgun (WGS) entry which is preliminary data.</text>
</comment>
<gene>
    <name evidence="8" type="ORF">ACFQ0P_05930</name>
</gene>
<feature type="transmembrane region" description="Helical" evidence="6">
    <location>
        <begin position="93"/>
        <end position="113"/>
    </location>
</feature>
<comment type="subcellular location">
    <subcellularLocation>
        <location evidence="1">Membrane</location>
    </subcellularLocation>
</comment>
<evidence type="ECO:0000259" key="7">
    <source>
        <dbReference type="Pfam" id="PF00924"/>
    </source>
</evidence>
<accession>A0ABW3AGQ0</accession>
<dbReference type="Gene3D" id="2.30.30.60">
    <property type="match status" value="1"/>
</dbReference>
<organism evidence="8 9">
    <name type="scientific">Microbacterium insulae</name>
    <dbReference type="NCBI Taxonomy" id="483014"/>
    <lineage>
        <taxon>Bacteria</taxon>
        <taxon>Bacillati</taxon>
        <taxon>Actinomycetota</taxon>
        <taxon>Actinomycetes</taxon>
        <taxon>Micrococcales</taxon>
        <taxon>Microbacteriaceae</taxon>
        <taxon>Microbacterium</taxon>
    </lineage>
</organism>
<feature type="domain" description="Mechanosensitive ion channel MscS" evidence="7">
    <location>
        <begin position="216"/>
        <end position="282"/>
    </location>
</feature>
<name>A0ABW3AGQ0_9MICO</name>
<feature type="transmembrane region" description="Helical" evidence="6">
    <location>
        <begin position="119"/>
        <end position="141"/>
    </location>
</feature>
<dbReference type="Proteomes" id="UP001597055">
    <property type="component" value="Unassembled WGS sequence"/>
</dbReference>
<dbReference type="SUPFAM" id="SSF50182">
    <property type="entry name" value="Sm-like ribonucleoproteins"/>
    <property type="match status" value="1"/>
</dbReference>
<evidence type="ECO:0000256" key="1">
    <source>
        <dbReference type="ARBA" id="ARBA00004370"/>
    </source>
</evidence>
<dbReference type="PANTHER" id="PTHR30566:SF25">
    <property type="entry name" value="INNER MEMBRANE PROTEIN"/>
    <property type="match status" value="1"/>
</dbReference>
<evidence type="ECO:0000256" key="4">
    <source>
        <dbReference type="ARBA" id="ARBA00023136"/>
    </source>
</evidence>
<dbReference type="InterPro" id="IPR010920">
    <property type="entry name" value="LSM_dom_sf"/>
</dbReference>
<proteinExistence type="predicted"/>
<reference evidence="9" key="1">
    <citation type="journal article" date="2019" name="Int. J. Syst. Evol. Microbiol.">
        <title>The Global Catalogue of Microorganisms (GCM) 10K type strain sequencing project: providing services to taxonomists for standard genome sequencing and annotation.</title>
        <authorList>
            <consortium name="The Broad Institute Genomics Platform"/>
            <consortium name="The Broad Institute Genome Sequencing Center for Infectious Disease"/>
            <person name="Wu L."/>
            <person name="Ma J."/>
        </authorList>
    </citation>
    <scope>NUCLEOTIDE SEQUENCE [LARGE SCALE GENOMIC DNA]</scope>
    <source>
        <strain evidence="9">CCUG 54523</strain>
    </source>
</reference>
<evidence type="ECO:0000256" key="5">
    <source>
        <dbReference type="SAM" id="MobiDB-lite"/>
    </source>
</evidence>